<dbReference type="GO" id="GO:0004843">
    <property type="term" value="F:cysteine-type deubiquitinase activity"/>
    <property type="evidence" value="ECO:0007669"/>
    <property type="project" value="UniProtKB-EC"/>
</dbReference>
<dbReference type="AGR" id="WB:WBGene00015422"/>
<evidence type="ECO:0000256" key="7">
    <source>
        <dbReference type="ARBA" id="ARBA00022807"/>
    </source>
</evidence>
<dbReference type="GO" id="GO:0016579">
    <property type="term" value="P:protein deubiquitination"/>
    <property type="evidence" value="ECO:0007669"/>
    <property type="project" value="InterPro"/>
</dbReference>
<dbReference type="EMBL" id="BX284605">
    <property type="protein sequence ID" value="CCD62893.1"/>
    <property type="molecule type" value="Genomic_DNA"/>
</dbReference>
<dbReference type="Bgee" id="WBGene00015422">
    <property type="expression patterns" value="Expressed in material anatomical entity and 2 other cell types or tissues"/>
</dbReference>
<dbReference type="InterPro" id="IPR001394">
    <property type="entry name" value="Peptidase_C19_UCH"/>
</dbReference>
<dbReference type="InterPro" id="IPR028889">
    <property type="entry name" value="USP"/>
</dbReference>
<dbReference type="HOGENOM" id="CLU_529182_0_0_1"/>
<dbReference type="PhylomeDB" id="O01467"/>
<evidence type="ECO:0000313" key="11">
    <source>
        <dbReference type="EMBL" id="CCD62893.1"/>
    </source>
</evidence>
<dbReference type="KEGG" id="cel:CELE_C04E6.5"/>
<evidence type="ECO:0000256" key="6">
    <source>
        <dbReference type="ARBA" id="ARBA00022801"/>
    </source>
</evidence>
<evidence type="ECO:0000313" key="12">
    <source>
        <dbReference type="Proteomes" id="UP000001940"/>
    </source>
</evidence>
<dbReference type="eggNOG" id="KOG1864">
    <property type="taxonomic scope" value="Eukaryota"/>
</dbReference>
<dbReference type="FunCoup" id="O01467">
    <property type="interactions" value="579"/>
</dbReference>
<keyword evidence="6 11" id="KW-0378">Hydrolase</keyword>
<dbReference type="UCSC" id="C04E6.5">
    <property type="organism name" value="c. elegans"/>
</dbReference>
<dbReference type="InterPro" id="IPR050164">
    <property type="entry name" value="Peptidase_C19"/>
</dbReference>
<evidence type="ECO:0000256" key="3">
    <source>
        <dbReference type="ARBA" id="ARBA00012759"/>
    </source>
</evidence>
<keyword evidence="4" id="KW-0645">Protease</keyword>
<name>O01467_CAEEL</name>
<comment type="similarity">
    <text evidence="2">Belongs to the peptidase C19 family. USP10 subfamily.</text>
</comment>
<dbReference type="FunFam" id="3.90.70.10:FF:000556">
    <property type="entry name" value="Protein CBR-DUO-3"/>
    <property type="match status" value="1"/>
</dbReference>
<sequence length="515" mass="59148">MRDFVTDINNATEELLKLNLESAVTQDTFNLLVVYFNDLLVGKEKEIAELKEEIEELKKPLEENKMAPLLEIVRSEVFPEQLEHPSKNATNTGSRKRAHPKLFEASEPKVKSSNVSTDVIDGKKHNNRKTNSSRSFSKVNSSVTRKLVNTGNSCFLNSTMQALSSCHSFALRCEQLYCLVRKNIDYFDNEASHSEVLCRKYRVLIDFLKIMAALTKRSNSSKTQPEIIEANLQTFRELIGMIRNDFANKNQQDAHEFLLMLFEAIDDVAEYKADNEGDDVKEAKQLNPIEAFKFNVETCYVCKGCSKEEVRVDVRNDLAVHMRDNLSVQELLSSSFSTWTPIEKKCSSCNHQHAILSERITRFPECLVINLERYQLEGPQFSTKKINCSLEPSFELDISSLQKFPEIEKNGLEQSEKQQDSQYGQLLDRMKSCEIIKCCETKNIIMEEKHDKYSLVAAICHLGETPTNGHYIAYTREDTENSWLYCSDDLIRPATRSEISLSIRTSGYILFYEYE</sequence>
<dbReference type="GeneID" id="178977"/>
<reference evidence="11 12" key="1">
    <citation type="journal article" date="1998" name="Science">
        <title>Genome sequence of the nematode C. elegans: a platform for investigating biology.</title>
        <authorList>
            <consortium name="The C. elegans sequencing consortium"/>
            <person name="Sulson J.E."/>
            <person name="Waterston R."/>
        </authorList>
    </citation>
    <scope>NUCLEOTIDE SEQUENCE [LARGE SCALE GENOMIC DNA]</scope>
    <source>
        <strain evidence="11 12">Bristol N2</strain>
    </source>
</reference>
<proteinExistence type="inferred from homology"/>
<protein>
    <recommendedName>
        <fullName evidence="3">ubiquitinyl hydrolase 1</fullName>
        <ecNumber evidence="3">3.4.19.12</ecNumber>
    </recommendedName>
</protein>
<keyword evidence="5" id="KW-0833">Ubl conjugation pathway</keyword>
<evidence type="ECO:0000256" key="8">
    <source>
        <dbReference type="SAM" id="Coils"/>
    </source>
</evidence>
<feature type="domain" description="USP" evidence="10">
    <location>
        <begin position="145"/>
        <end position="515"/>
    </location>
</feature>
<keyword evidence="12" id="KW-1185">Reference proteome</keyword>
<dbReference type="GO" id="GO:0031647">
    <property type="term" value="P:regulation of protein stability"/>
    <property type="evidence" value="ECO:0000318"/>
    <property type="project" value="GO_Central"/>
</dbReference>
<dbReference type="WormBase" id="C04E6.5">
    <property type="protein sequence ID" value="CE27053"/>
    <property type="gene ID" value="WBGene00015422"/>
</dbReference>
<feature type="coiled-coil region" evidence="8">
    <location>
        <begin position="1"/>
        <end position="67"/>
    </location>
</feature>
<evidence type="ECO:0000256" key="1">
    <source>
        <dbReference type="ARBA" id="ARBA00000707"/>
    </source>
</evidence>
<evidence type="ECO:0000256" key="5">
    <source>
        <dbReference type="ARBA" id="ARBA00022786"/>
    </source>
</evidence>
<dbReference type="PROSITE" id="PS50235">
    <property type="entry name" value="USP_3"/>
    <property type="match status" value="1"/>
</dbReference>
<dbReference type="PaxDb" id="6239-C04E6.5"/>
<dbReference type="Reactome" id="R-CEL-5689880">
    <property type="pathway name" value="Ub-specific processing proteases"/>
</dbReference>
<feature type="region of interest" description="Disordered" evidence="9">
    <location>
        <begin position="81"/>
        <end position="136"/>
    </location>
</feature>
<comment type="catalytic activity">
    <reaction evidence="1">
        <text>Thiol-dependent hydrolysis of ester, thioester, amide, peptide and isopeptide bonds formed by the C-terminal Gly of ubiquitin (a 76-residue protein attached to proteins as an intracellular targeting signal).</text>
        <dbReference type="EC" id="3.4.19.12"/>
    </reaction>
</comment>
<dbReference type="PANTHER" id="PTHR24006:SF687">
    <property type="entry name" value="UBIQUITIN CARBOXYL-TERMINAL HYDROLASE 10"/>
    <property type="match status" value="1"/>
</dbReference>
<organism evidence="11 12">
    <name type="scientific">Caenorhabditis elegans</name>
    <dbReference type="NCBI Taxonomy" id="6239"/>
    <lineage>
        <taxon>Eukaryota</taxon>
        <taxon>Metazoa</taxon>
        <taxon>Ecdysozoa</taxon>
        <taxon>Nematoda</taxon>
        <taxon>Chromadorea</taxon>
        <taxon>Rhabditida</taxon>
        <taxon>Rhabditina</taxon>
        <taxon>Rhabditomorpha</taxon>
        <taxon>Rhabditoidea</taxon>
        <taxon>Rhabditidae</taxon>
        <taxon>Peloderinae</taxon>
        <taxon>Caenorhabditis</taxon>
    </lineage>
</organism>
<evidence type="ECO:0000256" key="2">
    <source>
        <dbReference type="ARBA" id="ARBA00005427"/>
    </source>
</evidence>
<dbReference type="STRING" id="6239.C04E6.5.1"/>
<dbReference type="InterPro" id="IPR038765">
    <property type="entry name" value="Papain-like_cys_pep_sf"/>
</dbReference>
<evidence type="ECO:0000313" key="13">
    <source>
        <dbReference type="WormBase" id="C04E6.5"/>
    </source>
</evidence>
<keyword evidence="8" id="KW-0175">Coiled coil</keyword>
<dbReference type="CDD" id="cd02673">
    <property type="entry name" value="Peptidase_C19Q"/>
    <property type="match status" value="1"/>
</dbReference>
<dbReference type="AlphaFoldDB" id="O01467"/>
<dbReference type="InParanoid" id="O01467"/>
<keyword evidence="7" id="KW-0788">Thiol protease</keyword>
<feature type="compositionally biased region" description="Basic and acidic residues" evidence="9">
    <location>
        <begin position="101"/>
        <end position="110"/>
    </location>
</feature>
<dbReference type="OMA" id="FERECYV"/>
<dbReference type="RefSeq" id="NP_504537.1">
    <property type="nucleotide sequence ID" value="NM_072136.4"/>
</dbReference>
<dbReference type="Proteomes" id="UP000001940">
    <property type="component" value="Chromosome V"/>
</dbReference>
<evidence type="ECO:0000256" key="4">
    <source>
        <dbReference type="ARBA" id="ARBA00022670"/>
    </source>
</evidence>
<dbReference type="Gene3D" id="3.90.70.10">
    <property type="entry name" value="Cysteine proteinases"/>
    <property type="match status" value="1"/>
</dbReference>
<evidence type="ECO:0000256" key="9">
    <source>
        <dbReference type="SAM" id="MobiDB-lite"/>
    </source>
</evidence>
<dbReference type="SUPFAM" id="SSF54001">
    <property type="entry name" value="Cysteine proteinases"/>
    <property type="match status" value="1"/>
</dbReference>
<gene>
    <name evidence="11 13" type="ORF">C04E6.5</name>
    <name evidence="11" type="ORF">CELE_C04E6.5</name>
</gene>
<accession>O01467</accession>
<evidence type="ECO:0000259" key="10">
    <source>
        <dbReference type="PROSITE" id="PS50235"/>
    </source>
</evidence>
<dbReference type="GO" id="GO:0036503">
    <property type="term" value="P:ERAD pathway"/>
    <property type="evidence" value="ECO:0000318"/>
    <property type="project" value="GO_Central"/>
</dbReference>
<dbReference type="PANTHER" id="PTHR24006">
    <property type="entry name" value="UBIQUITIN CARBOXYL-TERMINAL HYDROLASE"/>
    <property type="match status" value="1"/>
</dbReference>
<dbReference type="CTD" id="178977"/>
<dbReference type="EC" id="3.4.19.12" evidence="3"/>
<dbReference type="OrthoDB" id="5813749at2759"/>
<dbReference type="Pfam" id="PF00443">
    <property type="entry name" value="UCH"/>
    <property type="match status" value="1"/>
</dbReference>